<keyword evidence="3" id="KW-0274">FAD</keyword>
<dbReference type="PANTHER" id="PTHR42877">
    <property type="entry name" value="L-ORNITHINE N(5)-MONOOXYGENASE-RELATED"/>
    <property type="match status" value="1"/>
</dbReference>
<feature type="region of interest" description="Disordered" evidence="5">
    <location>
        <begin position="358"/>
        <end position="424"/>
    </location>
</feature>
<dbReference type="SUPFAM" id="SSF51905">
    <property type="entry name" value="FAD/NAD(P)-binding domain"/>
    <property type="match status" value="2"/>
</dbReference>
<reference evidence="6 7" key="1">
    <citation type="submission" date="2019-02" db="EMBL/GenBank/DDBJ databases">
        <title>Genome sequencing of the rare red list fungi Dentipellis fragilis.</title>
        <authorList>
            <person name="Buettner E."/>
            <person name="Kellner H."/>
        </authorList>
    </citation>
    <scope>NUCLEOTIDE SEQUENCE [LARGE SCALE GENOMIC DNA]</scope>
    <source>
        <strain evidence="6 7">DSM 105465</strain>
    </source>
</reference>
<evidence type="ECO:0000256" key="4">
    <source>
        <dbReference type="ARBA" id="ARBA00023002"/>
    </source>
</evidence>
<dbReference type="GO" id="GO:0050661">
    <property type="term" value="F:NADP binding"/>
    <property type="evidence" value="ECO:0007669"/>
    <property type="project" value="InterPro"/>
</dbReference>
<protein>
    <submittedName>
        <fullName evidence="6">Uncharacterized protein</fullName>
    </submittedName>
</protein>
<evidence type="ECO:0000256" key="1">
    <source>
        <dbReference type="ARBA" id="ARBA00010139"/>
    </source>
</evidence>
<evidence type="ECO:0000256" key="2">
    <source>
        <dbReference type="ARBA" id="ARBA00022630"/>
    </source>
</evidence>
<dbReference type="AlphaFoldDB" id="A0A4Y9XZR0"/>
<dbReference type="Gene3D" id="3.50.50.60">
    <property type="entry name" value="FAD/NAD(P)-binding domain"/>
    <property type="match status" value="3"/>
</dbReference>
<dbReference type="EMBL" id="SEOQ01001006">
    <property type="protein sequence ID" value="TFY54621.1"/>
    <property type="molecule type" value="Genomic_DNA"/>
</dbReference>
<feature type="compositionally biased region" description="Pro residues" evidence="5">
    <location>
        <begin position="129"/>
        <end position="145"/>
    </location>
</feature>
<evidence type="ECO:0000313" key="6">
    <source>
        <dbReference type="EMBL" id="TFY54621.1"/>
    </source>
</evidence>
<dbReference type="PANTHER" id="PTHR42877:SF4">
    <property type="entry name" value="FAD_NAD(P)-BINDING DOMAIN-CONTAINING PROTEIN-RELATED"/>
    <property type="match status" value="1"/>
</dbReference>
<keyword evidence="7" id="KW-1185">Reference proteome</keyword>
<proteinExistence type="inferred from homology"/>
<sequence length="1115" mass="123788">MPSEHSALPSAQLPDQQQGQVKLCSRCHSPLSSDTDNAFLFDPVDPNDHLMICRTCRDVPLSRANQDRLLRIIVEDGPIRRAPTHGINEADRLPLNDSIHRSLDEDHEMETSASIYPLASPSFHDQLPVPSPPAESLPSPRPVPSSKPARLTINCTTPPPPANVFPHPSSPTLSPRVASSSKTSAHHYSCANPDPFVDITRIRMRSQGHHCLYPGATFQGTQKSGRSSYDVTVTIVDVDFSSSFLCGYLCIRGLTEDWPELTTYFDAEIIGSRYGFLTRNWGANEQEDMVHWARFPAFRHVKNKLKLPHLTMDGDCGAVFMRWKERFLVPDHRVQDIHGASFAGFYYVCVDFNSHPPPPSAARSSAVATRPSAVQPSPLREELNPDALQLATSPKPEPQPRARDQTTGGEGPTRRSSSVGARAGPPVATMSGFYFHQNSEPYQQLSLKHVPESVNTSFEMRSREAWYLAGQAAPEASSFSHAYLVASHSHLALPPIATSAVRDSRMFLSRGRRPAGSVEAATGTAVGLGTAGGIGHGSGYPAAGYRHHLKQPRAGTGTDEGPRVIIIGAGLAGIATAIALKEQLKFDRFTIYERSASPGGVWRDNTYPGCGVDIPAHWYSLSASLNPNWSSFLPSQPEIRAYVERVFAERNLGAHTSFHTEVLSAEWDAEQQVYHVLLEDTAHPGTQWRVDANAVVQAVGGFQEPVFPKDLPGAENFKGPVWHSARWRHDVPLQGKRVAIIGNGCSGAQIVPTISQDPSVEVINFCRSGQWYIPRNQYDYPDWVKWVFRNVPLAMKLHRSFIMARADMGFLLMRRHDSWGQRSARKLMTQYMKETAPEKYHEQLLPDYPPGCRRLIVDPSYLASLHRPNVSLEWEAIDSIVKDGIKLKSGMVVPVDVIVFGTGFSVKQTRLNIQGSKGQSLQEYYDSQGGAAAYLGSNVPGFPNFFTLLGPNSGVGHASVVFMEEVQIQYAMELLKPVLQGKAKSFEVRKDVTARYDAWLQKRIMVSVWNQCHSYYRGDGKDGKNIVLFPGPVSLMWWLARGVDWRKYEAVGDEKFRRQRLRAKVAKYGLLLVLLVSGVAWSGHRNEVVALSRNAGEVAHELVQWIRGNLYNYFQ</sequence>
<dbReference type="STRING" id="205917.A0A4Y9XZR0"/>
<organism evidence="6 7">
    <name type="scientific">Dentipellis fragilis</name>
    <dbReference type="NCBI Taxonomy" id="205917"/>
    <lineage>
        <taxon>Eukaryota</taxon>
        <taxon>Fungi</taxon>
        <taxon>Dikarya</taxon>
        <taxon>Basidiomycota</taxon>
        <taxon>Agaricomycotina</taxon>
        <taxon>Agaricomycetes</taxon>
        <taxon>Russulales</taxon>
        <taxon>Hericiaceae</taxon>
        <taxon>Dentipellis</taxon>
    </lineage>
</organism>
<gene>
    <name evidence="6" type="ORF">EVG20_g9632</name>
</gene>
<comment type="caution">
    <text evidence="6">The sequence shown here is derived from an EMBL/GenBank/DDBJ whole genome shotgun (WGS) entry which is preliminary data.</text>
</comment>
<feature type="region of interest" description="Disordered" evidence="5">
    <location>
        <begin position="120"/>
        <end position="178"/>
    </location>
</feature>
<evidence type="ECO:0000256" key="3">
    <source>
        <dbReference type="ARBA" id="ARBA00022827"/>
    </source>
</evidence>
<dbReference type="Proteomes" id="UP000298327">
    <property type="component" value="Unassembled WGS sequence"/>
</dbReference>
<dbReference type="InterPro" id="IPR051209">
    <property type="entry name" value="FAD-bind_Monooxygenase_sf"/>
</dbReference>
<dbReference type="Pfam" id="PF09783">
    <property type="entry name" value="Vac_ImportDeg"/>
    <property type="match status" value="1"/>
</dbReference>
<comment type="similarity">
    <text evidence="1">Belongs to the FAD-binding monooxygenase family.</text>
</comment>
<dbReference type="GO" id="GO:0050660">
    <property type="term" value="F:flavin adenine dinucleotide binding"/>
    <property type="evidence" value="ECO:0007669"/>
    <property type="project" value="InterPro"/>
</dbReference>
<feature type="compositionally biased region" description="Low complexity" evidence="5">
    <location>
        <begin position="361"/>
        <end position="374"/>
    </location>
</feature>
<keyword evidence="2" id="KW-0285">Flavoprotein</keyword>
<keyword evidence="4" id="KW-0560">Oxidoreductase</keyword>
<dbReference type="Pfam" id="PF00743">
    <property type="entry name" value="FMO-like"/>
    <property type="match status" value="1"/>
</dbReference>
<dbReference type="InterPro" id="IPR020946">
    <property type="entry name" value="Flavin_mOase-like"/>
</dbReference>
<evidence type="ECO:0000256" key="5">
    <source>
        <dbReference type="SAM" id="MobiDB-lite"/>
    </source>
</evidence>
<evidence type="ECO:0000313" key="7">
    <source>
        <dbReference type="Proteomes" id="UP000298327"/>
    </source>
</evidence>
<dbReference type="GO" id="GO:0004499">
    <property type="term" value="F:N,N-dimethylaniline monooxygenase activity"/>
    <property type="evidence" value="ECO:0007669"/>
    <property type="project" value="InterPro"/>
</dbReference>
<dbReference type="InterPro" id="IPR018618">
    <property type="entry name" value="GID4/10-like"/>
</dbReference>
<dbReference type="OrthoDB" id="62at2759"/>
<name>A0A4Y9XZR0_9AGAM</name>
<dbReference type="InterPro" id="IPR036188">
    <property type="entry name" value="FAD/NAD-bd_sf"/>
</dbReference>
<accession>A0A4Y9XZR0</accession>